<organism evidence="4 5">
    <name type="scientific">Mucor plumbeus</name>
    <dbReference type="NCBI Taxonomy" id="97098"/>
    <lineage>
        <taxon>Eukaryota</taxon>
        <taxon>Fungi</taxon>
        <taxon>Fungi incertae sedis</taxon>
        <taxon>Mucoromycota</taxon>
        <taxon>Mucoromycotina</taxon>
        <taxon>Mucoromycetes</taxon>
        <taxon>Mucorales</taxon>
        <taxon>Mucorineae</taxon>
        <taxon>Mucoraceae</taxon>
        <taxon>Mucor</taxon>
    </lineage>
</organism>
<keyword evidence="1" id="KW-0479">Metal-binding</keyword>
<keyword evidence="1" id="KW-0863">Zinc-finger</keyword>
<dbReference type="PROSITE" id="PS50157">
    <property type="entry name" value="ZINC_FINGER_C2H2_2"/>
    <property type="match status" value="1"/>
</dbReference>
<keyword evidence="1" id="KW-0862">Zinc</keyword>
<dbReference type="AlphaFoldDB" id="A0A8H7QK79"/>
<keyword evidence="5" id="KW-1185">Reference proteome</keyword>
<evidence type="ECO:0000256" key="2">
    <source>
        <dbReference type="SAM" id="MobiDB-lite"/>
    </source>
</evidence>
<feature type="domain" description="C2H2-type" evidence="3">
    <location>
        <begin position="24"/>
        <end position="52"/>
    </location>
</feature>
<accession>A0A8H7QK79</accession>
<evidence type="ECO:0000313" key="4">
    <source>
        <dbReference type="EMBL" id="KAG2193200.1"/>
    </source>
</evidence>
<evidence type="ECO:0000313" key="5">
    <source>
        <dbReference type="Proteomes" id="UP000650833"/>
    </source>
</evidence>
<dbReference type="Proteomes" id="UP000650833">
    <property type="component" value="Unassembled WGS sequence"/>
</dbReference>
<evidence type="ECO:0000259" key="3">
    <source>
        <dbReference type="PROSITE" id="PS50157"/>
    </source>
</evidence>
<name>A0A8H7QK79_9FUNG</name>
<dbReference type="EMBL" id="JAEPRC010000667">
    <property type="protein sequence ID" value="KAG2193200.1"/>
    <property type="molecule type" value="Genomic_DNA"/>
</dbReference>
<proteinExistence type="predicted"/>
<feature type="region of interest" description="Disordered" evidence="2">
    <location>
        <begin position="46"/>
        <end position="70"/>
    </location>
</feature>
<sequence>MTHLCDVCKTKFSHHVVKRVDGKFNCPECQSKLSASRSFNNHLKRNHQGTCSTLSKAEKKRSLETDEDNNTSSIVIKHRKIPGPQLNLDEFNPNSLTLPSLRCDDNTEVAVTSSAQDQTESDQEKTVFSDTGDWKPVAILSKCGKKYYMLASPETIEHLLAEQPTGLWWPPSPIR</sequence>
<dbReference type="OrthoDB" id="2234134at2759"/>
<dbReference type="InterPro" id="IPR013087">
    <property type="entry name" value="Znf_C2H2_type"/>
</dbReference>
<gene>
    <name evidence="4" type="ORF">INT46_001962</name>
</gene>
<comment type="caution">
    <text evidence="4">The sequence shown here is derived from an EMBL/GenBank/DDBJ whole genome shotgun (WGS) entry which is preliminary data.</text>
</comment>
<evidence type="ECO:0000256" key="1">
    <source>
        <dbReference type="PROSITE-ProRule" id="PRU00042"/>
    </source>
</evidence>
<protein>
    <recommendedName>
        <fullName evidence="3">C2H2-type domain-containing protein</fullName>
    </recommendedName>
</protein>
<dbReference type="PROSITE" id="PS00028">
    <property type="entry name" value="ZINC_FINGER_C2H2_1"/>
    <property type="match status" value="1"/>
</dbReference>
<reference evidence="4" key="1">
    <citation type="submission" date="2020-12" db="EMBL/GenBank/DDBJ databases">
        <title>Metabolic potential, ecology and presence of endohyphal bacteria is reflected in genomic diversity of Mucoromycotina.</title>
        <authorList>
            <person name="Muszewska A."/>
            <person name="Okrasinska A."/>
            <person name="Steczkiewicz K."/>
            <person name="Drgas O."/>
            <person name="Orlowska M."/>
            <person name="Perlinska-Lenart U."/>
            <person name="Aleksandrzak-Piekarczyk T."/>
            <person name="Szatraj K."/>
            <person name="Zielenkiewicz U."/>
            <person name="Pilsyk S."/>
            <person name="Malc E."/>
            <person name="Mieczkowski P."/>
            <person name="Kruszewska J.S."/>
            <person name="Biernat P."/>
            <person name="Pawlowska J."/>
        </authorList>
    </citation>
    <scope>NUCLEOTIDE SEQUENCE</scope>
    <source>
        <strain evidence="4">CBS 226.32</strain>
    </source>
</reference>
<dbReference type="GO" id="GO:0008270">
    <property type="term" value="F:zinc ion binding"/>
    <property type="evidence" value="ECO:0007669"/>
    <property type="project" value="UniProtKB-KW"/>
</dbReference>